<dbReference type="PRINTS" id="PR00455">
    <property type="entry name" value="HTHTETR"/>
</dbReference>
<proteinExistence type="predicted"/>
<dbReference type="Gene3D" id="1.10.357.10">
    <property type="entry name" value="Tetracycline Repressor, domain 2"/>
    <property type="match status" value="1"/>
</dbReference>
<evidence type="ECO:0000256" key="3">
    <source>
        <dbReference type="ARBA" id="ARBA00023163"/>
    </source>
</evidence>
<dbReference type="GO" id="GO:0003700">
    <property type="term" value="F:DNA-binding transcription factor activity"/>
    <property type="evidence" value="ECO:0007669"/>
    <property type="project" value="TreeGrafter"/>
</dbReference>
<dbReference type="RefSeq" id="WP_154764348.1">
    <property type="nucleotide sequence ID" value="NZ_WMBT01000003.1"/>
</dbReference>
<evidence type="ECO:0000256" key="4">
    <source>
        <dbReference type="PROSITE-ProRule" id="PRU00335"/>
    </source>
</evidence>
<dbReference type="InterPro" id="IPR041490">
    <property type="entry name" value="KstR2_TetR_C"/>
</dbReference>
<evidence type="ECO:0000313" key="6">
    <source>
        <dbReference type="EMBL" id="MTE00296.1"/>
    </source>
</evidence>
<keyword evidence="7" id="KW-1185">Reference proteome</keyword>
<feature type="DNA-binding region" description="H-T-H motif" evidence="4">
    <location>
        <begin position="41"/>
        <end position="60"/>
    </location>
</feature>
<keyword evidence="1" id="KW-0805">Transcription regulation</keyword>
<dbReference type="InterPro" id="IPR036271">
    <property type="entry name" value="Tet_transcr_reg_TetR-rel_C_sf"/>
</dbReference>
<dbReference type="EMBL" id="WMBT01000003">
    <property type="protein sequence ID" value="MTE00296.1"/>
    <property type="molecule type" value="Genomic_DNA"/>
</dbReference>
<dbReference type="Proteomes" id="UP000481417">
    <property type="component" value="Unassembled WGS sequence"/>
</dbReference>
<evidence type="ECO:0000256" key="2">
    <source>
        <dbReference type="ARBA" id="ARBA00023125"/>
    </source>
</evidence>
<dbReference type="PANTHER" id="PTHR30055:SF240">
    <property type="entry name" value="HTH-TYPE TRANSCRIPTIONAL REGULATOR ACRR"/>
    <property type="match status" value="1"/>
</dbReference>
<dbReference type="PROSITE" id="PS50977">
    <property type="entry name" value="HTH_TETR_2"/>
    <property type="match status" value="1"/>
</dbReference>
<dbReference type="AlphaFoldDB" id="A0A6L6HM96"/>
<dbReference type="GO" id="GO:0000976">
    <property type="term" value="F:transcription cis-regulatory region binding"/>
    <property type="evidence" value="ECO:0007669"/>
    <property type="project" value="TreeGrafter"/>
</dbReference>
<keyword evidence="2 4" id="KW-0238">DNA-binding</keyword>
<evidence type="ECO:0000259" key="5">
    <source>
        <dbReference type="PROSITE" id="PS50977"/>
    </source>
</evidence>
<evidence type="ECO:0000256" key="1">
    <source>
        <dbReference type="ARBA" id="ARBA00023015"/>
    </source>
</evidence>
<dbReference type="Pfam" id="PF00440">
    <property type="entry name" value="TetR_N"/>
    <property type="match status" value="1"/>
</dbReference>
<accession>A0A6L6HM96</accession>
<protein>
    <submittedName>
        <fullName evidence="6">TetR family transcriptional regulator</fullName>
    </submittedName>
</protein>
<dbReference type="Pfam" id="PF17932">
    <property type="entry name" value="TetR_C_24"/>
    <property type="match status" value="1"/>
</dbReference>
<name>A0A6L6HM96_9RHOB</name>
<evidence type="ECO:0000313" key="7">
    <source>
        <dbReference type="Proteomes" id="UP000481417"/>
    </source>
</evidence>
<dbReference type="PANTHER" id="PTHR30055">
    <property type="entry name" value="HTH-TYPE TRANSCRIPTIONAL REGULATOR RUTR"/>
    <property type="match status" value="1"/>
</dbReference>
<sequence>MTWNAAQQLPSIKDEIDEIKRRRILNEAARQFFDNGYEATSLDSIADALGVTKQFIYSRFRGKAELLASICHVGASSAEMTVSFSASIDGDPASKLAQVIQYFVRLQIEHRREAALFFREAKSLPPEEAQAIEACKLRFHRMLCGILNEGKEAGLFDFDDASLAASALGGMASWTFTWFQPEGRWDPDSVARQIASLALKTMGLRDPSPCLPVTPGRGQNAG</sequence>
<dbReference type="SUPFAM" id="SSF48498">
    <property type="entry name" value="Tetracyclin repressor-like, C-terminal domain"/>
    <property type="match status" value="1"/>
</dbReference>
<dbReference type="InterPro" id="IPR050109">
    <property type="entry name" value="HTH-type_TetR-like_transc_reg"/>
</dbReference>
<comment type="caution">
    <text evidence="6">The sequence shown here is derived from an EMBL/GenBank/DDBJ whole genome shotgun (WGS) entry which is preliminary data.</text>
</comment>
<feature type="domain" description="HTH tetR-type" evidence="5">
    <location>
        <begin position="18"/>
        <end position="78"/>
    </location>
</feature>
<organism evidence="6 7">
    <name type="scientific">Paracoccus lichenicola</name>
    <dbReference type="NCBI Taxonomy" id="2665644"/>
    <lineage>
        <taxon>Bacteria</taxon>
        <taxon>Pseudomonadati</taxon>
        <taxon>Pseudomonadota</taxon>
        <taxon>Alphaproteobacteria</taxon>
        <taxon>Rhodobacterales</taxon>
        <taxon>Paracoccaceae</taxon>
        <taxon>Paracoccus</taxon>
    </lineage>
</organism>
<dbReference type="SUPFAM" id="SSF46689">
    <property type="entry name" value="Homeodomain-like"/>
    <property type="match status" value="1"/>
</dbReference>
<reference evidence="6 7" key="1">
    <citation type="submission" date="2019-11" db="EMBL/GenBank/DDBJ databases">
        <authorList>
            <person name="Lang L."/>
        </authorList>
    </citation>
    <scope>NUCLEOTIDE SEQUENCE [LARGE SCALE GENOMIC DNA]</scope>
    <source>
        <strain evidence="6 7">YIM 132242</strain>
    </source>
</reference>
<gene>
    <name evidence="6" type="ORF">GIY56_08355</name>
</gene>
<keyword evidence="3" id="KW-0804">Transcription</keyword>
<dbReference type="InterPro" id="IPR001647">
    <property type="entry name" value="HTH_TetR"/>
</dbReference>
<dbReference type="InterPro" id="IPR009057">
    <property type="entry name" value="Homeodomain-like_sf"/>
</dbReference>